<dbReference type="Gene3D" id="3.40.50.300">
    <property type="entry name" value="P-loop containing nucleotide triphosphate hydrolases"/>
    <property type="match status" value="1"/>
</dbReference>
<dbReference type="PROSITE" id="PS50936">
    <property type="entry name" value="ENGC_GTPASE"/>
    <property type="match status" value="1"/>
</dbReference>
<evidence type="ECO:0000256" key="2">
    <source>
        <dbReference type="ARBA" id="ARBA00023134"/>
    </source>
</evidence>
<keyword evidence="3" id="KW-0862">Zinc</keyword>
<keyword evidence="3" id="KW-0690">Ribosome biogenesis</keyword>
<feature type="binding site" evidence="3">
    <location>
        <position position="298"/>
    </location>
    <ligand>
        <name>Zn(2+)</name>
        <dbReference type="ChEBI" id="CHEBI:29105"/>
    </ligand>
</feature>
<feature type="region of interest" description="Disordered" evidence="4">
    <location>
        <begin position="21"/>
        <end position="40"/>
    </location>
</feature>
<dbReference type="HAMAP" id="MF_01820">
    <property type="entry name" value="GTPase_RsgA"/>
    <property type="match status" value="1"/>
</dbReference>
<evidence type="ECO:0000256" key="4">
    <source>
        <dbReference type="SAM" id="MobiDB-lite"/>
    </source>
</evidence>
<dbReference type="GO" id="GO:0019843">
    <property type="term" value="F:rRNA binding"/>
    <property type="evidence" value="ECO:0007669"/>
    <property type="project" value="UniProtKB-KW"/>
</dbReference>
<comment type="subcellular location">
    <subcellularLocation>
        <location evidence="3">Cytoplasm</location>
    </subcellularLocation>
</comment>
<keyword evidence="8" id="KW-1185">Reference proteome</keyword>
<feature type="binding site" evidence="3">
    <location>
        <begin position="216"/>
        <end position="224"/>
    </location>
    <ligand>
        <name>GTP</name>
        <dbReference type="ChEBI" id="CHEBI:37565"/>
    </ligand>
</feature>
<evidence type="ECO:0000259" key="6">
    <source>
        <dbReference type="PROSITE" id="PS51721"/>
    </source>
</evidence>
<dbReference type="GO" id="GO:0046872">
    <property type="term" value="F:metal ion binding"/>
    <property type="evidence" value="ECO:0007669"/>
    <property type="project" value="UniProtKB-KW"/>
</dbReference>
<evidence type="ECO:0000256" key="3">
    <source>
        <dbReference type="HAMAP-Rule" id="MF_01820"/>
    </source>
</evidence>
<comment type="subunit">
    <text evidence="3">Monomer. Associates with 30S ribosomal subunit, binds 16S rRNA.</text>
</comment>
<dbReference type="PANTHER" id="PTHR32120:SF11">
    <property type="entry name" value="SMALL RIBOSOMAL SUBUNIT BIOGENESIS GTPASE RSGA 1, MITOCHONDRIAL-RELATED"/>
    <property type="match status" value="1"/>
</dbReference>
<keyword evidence="3" id="KW-0694">RNA-binding</keyword>
<evidence type="ECO:0000256" key="1">
    <source>
        <dbReference type="ARBA" id="ARBA00022741"/>
    </source>
</evidence>
<keyword evidence="1 3" id="KW-0547">Nucleotide-binding</keyword>
<reference evidence="7 8" key="1">
    <citation type="submission" date="2018-11" db="EMBL/GenBank/DDBJ databases">
        <title>Sequencing the genomes of 1000 actinobacteria strains.</title>
        <authorList>
            <person name="Klenk H.-P."/>
        </authorList>
    </citation>
    <scope>NUCLEOTIDE SEQUENCE [LARGE SCALE GENOMIC DNA]</scope>
    <source>
        <strain evidence="7 8">DSM 44254</strain>
    </source>
</reference>
<dbReference type="Proteomes" id="UP000272400">
    <property type="component" value="Unassembled WGS sequence"/>
</dbReference>
<dbReference type="Gene3D" id="1.10.40.50">
    <property type="entry name" value="Probable gtpase engc, domain 3"/>
    <property type="match status" value="1"/>
</dbReference>
<comment type="function">
    <text evidence="3">One of several proteins that assist in the late maturation steps of the functional core of the 30S ribosomal subunit. Helps release RbfA from mature subunits. May play a role in the assembly of ribosomal proteins into the subunit. Circularly permuted GTPase that catalyzes slow GTP hydrolysis, GTPase activity is stimulated by the 30S ribosomal subunit.</text>
</comment>
<evidence type="ECO:0000313" key="7">
    <source>
        <dbReference type="EMBL" id="ROO83173.1"/>
    </source>
</evidence>
<dbReference type="InterPro" id="IPR004881">
    <property type="entry name" value="Ribosome_biogen_GTPase_RsgA"/>
</dbReference>
<comment type="cofactor">
    <cofactor evidence="3">
        <name>Zn(2+)</name>
        <dbReference type="ChEBI" id="CHEBI:29105"/>
    </cofactor>
    <text evidence="3">Binds 1 zinc ion per subunit.</text>
</comment>
<keyword evidence="2 3" id="KW-0342">GTP-binding</keyword>
<organism evidence="7 8">
    <name type="scientific">Actinocorallia herbida</name>
    <dbReference type="NCBI Taxonomy" id="58109"/>
    <lineage>
        <taxon>Bacteria</taxon>
        <taxon>Bacillati</taxon>
        <taxon>Actinomycetota</taxon>
        <taxon>Actinomycetes</taxon>
        <taxon>Streptosporangiales</taxon>
        <taxon>Thermomonosporaceae</taxon>
        <taxon>Actinocorallia</taxon>
    </lineage>
</organism>
<evidence type="ECO:0000259" key="5">
    <source>
        <dbReference type="PROSITE" id="PS50936"/>
    </source>
</evidence>
<gene>
    <name evidence="3" type="primary">rsgA</name>
    <name evidence="7" type="ORF">EDD29_0667</name>
</gene>
<feature type="binding site" evidence="3">
    <location>
        <position position="304"/>
    </location>
    <ligand>
        <name>Zn(2+)</name>
        <dbReference type="ChEBI" id="CHEBI:29105"/>
    </ligand>
</feature>
<dbReference type="NCBIfam" id="TIGR00157">
    <property type="entry name" value="ribosome small subunit-dependent GTPase A"/>
    <property type="match status" value="1"/>
</dbReference>
<dbReference type="InterPro" id="IPR010914">
    <property type="entry name" value="RsgA_GTPase_dom"/>
</dbReference>
<dbReference type="InterPro" id="IPR027417">
    <property type="entry name" value="P-loop_NTPase"/>
</dbReference>
<feature type="domain" description="CP-type G" evidence="6">
    <location>
        <begin position="121"/>
        <end position="274"/>
    </location>
</feature>
<feature type="binding site" evidence="3">
    <location>
        <position position="309"/>
    </location>
    <ligand>
        <name>Zn(2+)</name>
        <dbReference type="ChEBI" id="CHEBI:29105"/>
    </ligand>
</feature>
<feature type="binding site" evidence="3">
    <location>
        <begin position="170"/>
        <end position="173"/>
    </location>
    <ligand>
        <name>GTP</name>
        <dbReference type="ChEBI" id="CHEBI:37565"/>
    </ligand>
</feature>
<dbReference type="SUPFAM" id="SSF52540">
    <property type="entry name" value="P-loop containing nucleoside triphosphate hydrolases"/>
    <property type="match status" value="1"/>
</dbReference>
<proteinExistence type="inferred from homology"/>
<name>A0A3N1CPG9_9ACTN</name>
<feature type="domain" description="EngC GTPase" evidence="5">
    <location>
        <begin position="130"/>
        <end position="272"/>
    </location>
</feature>
<dbReference type="CDD" id="cd01854">
    <property type="entry name" value="YjeQ_EngC"/>
    <property type="match status" value="1"/>
</dbReference>
<dbReference type="EC" id="3.6.1.-" evidence="3"/>
<dbReference type="PANTHER" id="PTHR32120">
    <property type="entry name" value="SMALL RIBOSOMAL SUBUNIT BIOGENESIS GTPASE RSGA"/>
    <property type="match status" value="1"/>
</dbReference>
<dbReference type="AlphaFoldDB" id="A0A3N1CPG9"/>
<comment type="caution">
    <text evidence="7">The sequence shown here is derived from an EMBL/GenBank/DDBJ whole genome shotgun (WGS) entry which is preliminary data.</text>
</comment>
<dbReference type="GO" id="GO:0003924">
    <property type="term" value="F:GTPase activity"/>
    <property type="evidence" value="ECO:0007669"/>
    <property type="project" value="UniProtKB-UniRule"/>
</dbReference>
<protein>
    <recommendedName>
        <fullName evidence="3">Small ribosomal subunit biogenesis GTPase RsgA</fullName>
        <ecNumber evidence="3">3.6.1.-</ecNumber>
    </recommendedName>
</protein>
<dbReference type="EMBL" id="RJKE01000001">
    <property type="protein sequence ID" value="ROO83173.1"/>
    <property type="molecule type" value="Genomic_DNA"/>
</dbReference>
<comment type="similarity">
    <text evidence="3">Belongs to the TRAFAC class YlqF/YawG GTPase family. RsgA subfamily.</text>
</comment>
<keyword evidence="3" id="KW-0378">Hydrolase</keyword>
<keyword evidence="3" id="KW-0479">Metal-binding</keyword>
<dbReference type="Pfam" id="PF03193">
    <property type="entry name" value="RsgA_GTPase"/>
    <property type="match status" value="1"/>
</dbReference>
<dbReference type="GO" id="GO:0042274">
    <property type="term" value="P:ribosomal small subunit biogenesis"/>
    <property type="evidence" value="ECO:0007669"/>
    <property type="project" value="UniProtKB-UniRule"/>
</dbReference>
<keyword evidence="3" id="KW-0699">rRNA-binding</keyword>
<feature type="compositionally biased region" description="Basic residues" evidence="4">
    <location>
        <begin position="24"/>
        <end position="36"/>
    </location>
</feature>
<dbReference type="GO" id="GO:0005525">
    <property type="term" value="F:GTP binding"/>
    <property type="evidence" value="ECO:0007669"/>
    <property type="project" value="UniProtKB-UniRule"/>
</dbReference>
<evidence type="ECO:0000313" key="8">
    <source>
        <dbReference type="Proteomes" id="UP000272400"/>
    </source>
</evidence>
<dbReference type="PROSITE" id="PS51721">
    <property type="entry name" value="G_CP"/>
    <property type="match status" value="1"/>
</dbReference>
<keyword evidence="3" id="KW-0963">Cytoplasm</keyword>
<dbReference type="InterPro" id="IPR030378">
    <property type="entry name" value="G_CP_dom"/>
</dbReference>
<feature type="binding site" evidence="3">
    <location>
        <position position="302"/>
    </location>
    <ligand>
        <name>Zn(2+)</name>
        <dbReference type="ChEBI" id="CHEBI:29105"/>
    </ligand>
</feature>
<sequence length="349" mass="37836">MDPDVGAVIARDWKHLDEDDVRVRPGRGSRPRTRQRPAHEDAVEGLVVAVDRGRYRVLVRHSRRKQTAVTAMRARELGRKGVVVGDRVGLVGDTSGQPDALARVVRVEPRTSVLRRTADDTEDVERVIVANAEQLVIVTALADPEPRIGMIDRCLVAARDAGMEALLCLTKADLASPEKLLSIYEPLGVRSFSTQRGGELTGLRELLADRMSVLVGHSGVGKSTLVNALVPEADRAVGHVNAVTGRGRHTSSSALALELPEGGWIIDTPGVRSFGLAHIPPADLILGFPDLVEGSVRCPPQCSHLEEACALDAWIASGHSSPERLESFRRLLTNRDETVREDNRDETGA</sequence>
<accession>A0A3N1CPG9</accession>
<dbReference type="GO" id="GO:0005737">
    <property type="term" value="C:cytoplasm"/>
    <property type="evidence" value="ECO:0007669"/>
    <property type="project" value="UniProtKB-SubCell"/>
</dbReference>
<dbReference type="RefSeq" id="WP_246052484.1">
    <property type="nucleotide sequence ID" value="NZ_RJKE01000001.1"/>
</dbReference>